<sequence length="105" mass="12131">MIGWISWRFLSLSAPLVSFIFGLTLLNSQNRQLTFGRKWTVARRMKFFCSSRTDTIANGCLLSLLSLCFWHPRHASVMLLLLLLLRGSIKELQYFPFANGQRHAL</sequence>
<feature type="transmembrane region" description="Helical" evidence="1">
    <location>
        <begin position="6"/>
        <end position="26"/>
    </location>
</feature>
<evidence type="ECO:0000256" key="1">
    <source>
        <dbReference type="SAM" id="Phobius"/>
    </source>
</evidence>
<accession>A0A2M4D6V2</accession>
<keyword evidence="1" id="KW-0472">Membrane</keyword>
<proteinExistence type="predicted"/>
<name>A0A2M4D6V2_ANODA</name>
<dbReference type="AlphaFoldDB" id="A0A2M4D6V2"/>
<keyword evidence="1" id="KW-1133">Transmembrane helix</keyword>
<evidence type="ECO:0000313" key="2">
    <source>
        <dbReference type="EMBL" id="MBW73305.1"/>
    </source>
</evidence>
<dbReference type="EMBL" id="GGFL01009127">
    <property type="protein sequence ID" value="MBW73305.1"/>
    <property type="molecule type" value="Transcribed_RNA"/>
</dbReference>
<organism evidence="2">
    <name type="scientific">Anopheles darlingi</name>
    <name type="common">Mosquito</name>
    <dbReference type="NCBI Taxonomy" id="43151"/>
    <lineage>
        <taxon>Eukaryota</taxon>
        <taxon>Metazoa</taxon>
        <taxon>Ecdysozoa</taxon>
        <taxon>Arthropoda</taxon>
        <taxon>Hexapoda</taxon>
        <taxon>Insecta</taxon>
        <taxon>Pterygota</taxon>
        <taxon>Neoptera</taxon>
        <taxon>Endopterygota</taxon>
        <taxon>Diptera</taxon>
        <taxon>Nematocera</taxon>
        <taxon>Culicoidea</taxon>
        <taxon>Culicidae</taxon>
        <taxon>Anophelinae</taxon>
        <taxon>Anopheles</taxon>
    </lineage>
</organism>
<protein>
    <submittedName>
        <fullName evidence="2">Putative secreted protein</fullName>
    </submittedName>
</protein>
<keyword evidence="1" id="KW-0812">Transmembrane</keyword>
<reference evidence="2" key="1">
    <citation type="submission" date="2018-01" db="EMBL/GenBank/DDBJ databases">
        <title>An insight into the sialome of Amazonian anophelines.</title>
        <authorList>
            <person name="Ribeiro J.M."/>
            <person name="Scarpassa V."/>
            <person name="Calvo E."/>
        </authorList>
    </citation>
    <scope>NUCLEOTIDE SEQUENCE</scope>
</reference>